<proteinExistence type="predicted"/>
<protein>
    <submittedName>
        <fullName evidence="2">Uncharacterized protein</fullName>
    </submittedName>
</protein>
<comment type="caution">
    <text evidence="2">The sequence shown here is derived from an EMBL/GenBank/DDBJ whole genome shotgun (WGS) entry which is preliminary data.</text>
</comment>
<reference evidence="2 3" key="1">
    <citation type="submission" date="2019-01" db="EMBL/GenBank/DDBJ databases">
        <title>Sequencing of cultivated peanut Arachis hypogaea provides insights into genome evolution and oil improvement.</title>
        <authorList>
            <person name="Chen X."/>
        </authorList>
    </citation>
    <scope>NUCLEOTIDE SEQUENCE [LARGE SCALE GENOMIC DNA]</scope>
    <source>
        <strain evidence="3">cv. Fuhuasheng</strain>
        <tissue evidence="2">Leaves</tissue>
    </source>
</reference>
<dbReference type="AlphaFoldDB" id="A0A445DLB0"/>
<feature type="compositionally biased region" description="Low complexity" evidence="1">
    <location>
        <begin position="21"/>
        <end position="33"/>
    </location>
</feature>
<organism evidence="2 3">
    <name type="scientific">Arachis hypogaea</name>
    <name type="common">Peanut</name>
    <dbReference type="NCBI Taxonomy" id="3818"/>
    <lineage>
        <taxon>Eukaryota</taxon>
        <taxon>Viridiplantae</taxon>
        <taxon>Streptophyta</taxon>
        <taxon>Embryophyta</taxon>
        <taxon>Tracheophyta</taxon>
        <taxon>Spermatophyta</taxon>
        <taxon>Magnoliopsida</taxon>
        <taxon>eudicotyledons</taxon>
        <taxon>Gunneridae</taxon>
        <taxon>Pentapetalae</taxon>
        <taxon>rosids</taxon>
        <taxon>fabids</taxon>
        <taxon>Fabales</taxon>
        <taxon>Fabaceae</taxon>
        <taxon>Papilionoideae</taxon>
        <taxon>50 kb inversion clade</taxon>
        <taxon>dalbergioids sensu lato</taxon>
        <taxon>Dalbergieae</taxon>
        <taxon>Pterocarpus clade</taxon>
        <taxon>Arachis</taxon>
    </lineage>
</organism>
<feature type="region of interest" description="Disordered" evidence="1">
    <location>
        <begin position="1"/>
        <end position="54"/>
    </location>
</feature>
<dbReference type="Proteomes" id="UP000289738">
    <property type="component" value="Chromosome A03"/>
</dbReference>
<evidence type="ECO:0000313" key="3">
    <source>
        <dbReference type="Proteomes" id="UP000289738"/>
    </source>
</evidence>
<gene>
    <name evidence="2" type="ORF">Ahy_A03g010166</name>
</gene>
<keyword evidence="3" id="KW-1185">Reference proteome</keyword>
<accession>A0A445DLB0</accession>
<evidence type="ECO:0000256" key="1">
    <source>
        <dbReference type="SAM" id="MobiDB-lite"/>
    </source>
</evidence>
<evidence type="ECO:0000313" key="2">
    <source>
        <dbReference type="EMBL" id="RYR64007.1"/>
    </source>
</evidence>
<name>A0A445DLB0_ARAHY</name>
<dbReference type="EMBL" id="SDMP01000003">
    <property type="protein sequence ID" value="RYR64007.1"/>
    <property type="molecule type" value="Genomic_DNA"/>
</dbReference>
<dbReference type="InterPro" id="IPR004252">
    <property type="entry name" value="Probable_transposase_24"/>
</dbReference>
<sequence length="288" mass="32110">MVPNPNYVLPSMATPPPPTIQQPTSRTTPTPVTDAATSKSSHGSEATADAPPPPPIVKLRIWPDGSTRLIWNAGYCFLVDSCLWVVVMFLPNPNACTQEMTTSLDPATRRSPLRLGRAASLLQLYFIWDVEHDLTIRKIFDHRMGRRHQQMLDDVLHGWDHRIASSRSSKYTGGSATFMKAKDRLLKSLDREATFAETFKYTHTLKENKAGFANQRSRDHYRLGAMTQQSQQIGEDAADGSAASAVDPDVVCHETASVPYKNRVYGVGSFFTSSLRTSTLRLHRSLHQ</sequence>
<feature type="compositionally biased region" description="Polar residues" evidence="1">
    <location>
        <begin position="35"/>
        <end position="44"/>
    </location>
</feature>
<dbReference type="Pfam" id="PF03004">
    <property type="entry name" value="Transposase_24"/>
    <property type="match status" value="1"/>
</dbReference>